<dbReference type="Gene3D" id="2.60.40.710">
    <property type="entry name" value="Endoglucanase-like"/>
    <property type="match status" value="1"/>
</dbReference>
<dbReference type="InterPro" id="IPR001956">
    <property type="entry name" value="CBM3"/>
</dbReference>
<evidence type="ECO:0000313" key="6">
    <source>
        <dbReference type="Proteomes" id="UP000246635"/>
    </source>
</evidence>
<dbReference type="InterPro" id="IPR017853">
    <property type="entry name" value="GH"/>
</dbReference>
<dbReference type="PANTHER" id="PTHR13817">
    <property type="entry name" value="TITIN"/>
    <property type="match status" value="1"/>
</dbReference>
<dbReference type="PROSITE" id="PS51172">
    <property type="entry name" value="CBM3"/>
    <property type="match status" value="1"/>
</dbReference>
<dbReference type="InterPro" id="IPR008965">
    <property type="entry name" value="CBM2/CBM3_carb-bd_dom_sf"/>
</dbReference>
<dbReference type="SUPFAM" id="SSF51445">
    <property type="entry name" value="(Trans)glycosidases"/>
    <property type="match status" value="1"/>
</dbReference>
<dbReference type="CDD" id="cd00063">
    <property type="entry name" value="FN3"/>
    <property type="match status" value="1"/>
</dbReference>
<evidence type="ECO:0000256" key="2">
    <source>
        <dbReference type="SAM" id="SignalP"/>
    </source>
</evidence>
<dbReference type="Pfam" id="PF12891">
    <property type="entry name" value="Glyco_hydro_44"/>
    <property type="match status" value="1"/>
</dbReference>
<dbReference type="SUPFAM" id="SSF49265">
    <property type="entry name" value="Fibronectin type III"/>
    <property type="match status" value="1"/>
</dbReference>
<sequence>MTNKKKAKWIAAVASAAMLFPSIVPSSQTASAATTNVTITVDPTAERTNISPYIYGTNQDFSNTADYTARRLGGNRMTGYNWENNASNAGSDWLHSSDDYMCASTVSGCDQPGAAVTKFHDISVANNSYSLVTLQMAGYAAADKNGAVSESEAAPSSRWRSVVNTKGSAFSLTPDVNDSNVYMDEEVNFLVNKYGSAATSTGIKGYSLDNEADLWSSTHPRIHAAAVGAQELVDRSVALSKAVKAVDPAAEIFGPASYGFYGYYALQDAPDWASLKGNYSWYLDYYLDKMNQASTTAGKRLLDVLDVHWYPEATGGGTRITFNGTGSLDTQKARVQAPRSLWDSTYHETSWINDYFSSYLPIIPKLQSSINTYYPGTKLGITEYSYGGEGDISGGIAQADALGIFGKLGVYFATFWKLETNADYVNSAFKLYRNYDGNGSKFGSVHVKADTSDVANSSVYASVKDATNNELHMVVLNKSFDDAQNATIQIAGSQAYTSATIYGFDGTGTTLKQIGTVSNISGNQFTYSIPALSAYHIVLTPGTTTATAPSAPTGLTAAAGNAQAMLSWTASTGATSYNVKRATTSGGTYTTVATGVTGTTHTNTGLTNGTTYYYVVSAVNSVGESANSSQASATPVASVTVPAAPTGLTATAGNAQVTLSWTASSGVASYNVKRSSTSGGTYTTAATGVTGTTYTDTGLTNGTTYYYVVSAVNSAGESSNSTQASAAPVGSATTSSLVVQYKLSNANATDNQIYATFNIKNTGTTAVSLSNLKLRYYLTKDTTSASLNYWVDYAQVGTSAVSGVFTAISPAKTTADTYLELSFSSAAGSIAAGGQTGDIQVRIAKSDWTNFSESNDYSFDGTKSSFADWNKVTLYNSGTLVWGIEP</sequence>
<dbReference type="SUPFAM" id="SSF51011">
    <property type="entry name" value="Glycosyl hydrolase domain"/>
    <property type="match status" value="1"/>
</dbReference>
<evidence type="ECO:0000313" key="5">
    <source>
        <dbReference type="EMBL" id="PWW07153.1"/>
    </source>
</evidence>
<reference evidence="5 6" key="1">
    <citation type="submission" date="2018-05" db="EMBL/GenBank/DDBJ databases">
        <title>Genomic Encyclopedia of Type Strains, Phase III (KMG-III): the genomes of soil and plant-associated and newly described type strains.</title>
        <authorList>
            <person name="Whitman W."/>
        </authorList>
    </citation>
    <scope>NUCLEOTIDE SEQUENCE [LARGE SCALE GENOMIC DNA]</scope>
    <source>
        <strain evidence="5 6">CECT 5696</strain>
    </source>
</reference>
<dbReference type="PROSITE" id="PS50853">
    <property type="entry name" value="FN3"/>
    <property type="match status" value="2"/>
</dbReference>
<dbReference type="InterPro" id="IPR003961">
    <property type="entry name" value="FN3_dom"/>
</dbReference>
<dbReference type="InterPro" id="IPR024745">
    <property type="entry name" value="GH44_cat"/>
</dbReference>
<accession>A0A2V2YY12</accession>
<keyword evidence="2" id="KW-0732">Signal</keyword>
<evidence type="ECO:0000259" key="4">
    <source>
        <dbReference type="PROSITE" id="PS51172"/>
    </source>
</evidence>
<dbReference type="SUPFAM" id="SSF49384">
    <property type="entry name" value="Carbohydrate-binding domain"/>
    <property type="match status" value="1"/>
</dbReference>
<comment type="caution">
    <text evidence="5">The sequence shown here is derived from an EMBL/GenBank/DDBJ whole genome shotgun (WGS) entry which is preliminary data.</text>
</comment>
<dbReference type="InterPro" id="IPR036116">
    <property type="entry name" value="FN3_sf"/>
</dbReference>
<dbReference type="InterPro" id="IPR050964">
    <property type="entry name" value="Striated_Muscle_Regulatory"/>
</dbReference>
<name>A0A2V2YY12_9BACL</name>
<dbReference type="Proteomes" id="UP000246635">
    <property type="component" value="Unassembled WGS sequence"/>
</dbReference>
<evidence type="ECO:0000259" key="3">
    <source>
        <dbReference type="PROSITE" id="PS50853"/>
    </source>
</evidence>
<feature type="chain" id="PRO_5016021713" evidence="2">
    <location>
        <begin position="33"/>
        <end position="886"/>
    </location>
</feature>
<dbReference type="SMART" id="SM00060">
    <property type="entry name" value="FN3"/>
    <property type="match status" value="2"/>
</dbReference>
<feature type="domain" description="Fibronectin type-III" evidence="3">
    <location>
        <begin position="548"/>
        <end position="639"/>
    </location>
</feature>
<dbReference type="Gene3D" id="3.20.20.80">
    <property type="entry name" value="Glycosidases"/>
    <property type="match status" value="1"/>
</dbReference>
<dbReference type="RefSeq" id="WP_245946496.1">
    <property type="nucleotide sequence ID" value="NZ_CP054612.1"/>
</dbReference>
<evidence type="ECO:0000256" key="1">
    <source>
        <dbReference type="ARBA" id="ARBA00022737"/>
    </source>
</evidence>
<feature type="domain" description="CBM3" evidence="4">
    <location>
        <begin position="733"/>
        <end position="886"/>
    </location>
</feature>
<dbReference type="GO" id="GO:0030248">
    <property type="term" value="F:cellulose binding"/>
    <property type="evidence" value="ECO:0007669"/>
    <property type="project" value="InterPro"/>
</dbReference>
<dbReference type="PANTHER" id="PTHR13817:SF73">
    <property type="entry name" value="FIBRONECTIN TYPE-III DOMAIN-CONTAINING PROTEIN"/>
    <property type="match status" value="1"/>
</dbReference>
<dbReference type="InterPro" id="IPR013783">
    <property type="entry name" value="Ig-like_fold"/>
</dbReference>
<keyword evidence="1" id="KW-0677">Repeat</keyword>
<dbReference type="InterPro" id="IPR013780">
    <property type="entry name" value="Glyco_hydro_b"/>
</dbReference>
<protein>
    <submittedName>
        <fullName evidence="5">Fibronectin type III domain protein</fullName>
    </submittedName>
</protein>
<dbReference type="Gene3D" id="2.60.40.1180">
    <property type="entry name" value="Golgi alpha-mannosidase II"/>
    <property type="match status" value="1"/>
</dbReference>
<dbReference type="GO" id="GO:0005975">
    <property type="term" value="P:carbohydrate metabolic process"/>
    <property type="evidence" value="ECO:0007669"/>
    <property type="project" value="InterPro"/>
</dbReference>
<feature type="domain" description="Fibronectin type-III" evidence="3">
    <location>
        <begin position="641"/>
        <end position="732"/>
    </location>
</feature>
<dbReference type="SMART" id="SM01067">
    <property type="entry name" value="CBM_3"/>
    <property type="match status" value="1"/>
</dbReference>
<dbReference type="InterPro" id="IPR036966">
    <property type="entry name" value="CBM3_sf"/>
</dbReference>
<dbReference type="Pfam" id="PF00942">
    <property type="entry name" value="CBM_3"/>
    <property type="match status" value="1"/>
</dbReference>
<gene>
    <name evidence="5" type="ORF">DFQ01_10245</name>
</gene>
<organism evidence="5 6">
    <name type="scientific">Paenibacillus cellulosilyticus</name>
    <dbReference type="NCBI Taxonomy" id="375489"/>
    <lineage>
        <taxon>Bacteria</taxon>
        <taxon>Bacillati</taxon>
        <taxon>Bacillota</taxon>
        <taxon>Bacilli</taxon>
        <taxon>Bacillales</taxon>
        <taxon>Paenibacillaceae</taxon>
        <taxon>Paenibacillus</taxon>
    </lineage>
</organism>
<feature type="signal peptide" evidence="2">
    <location>
        <begin position="1"/>
        <end position="32"/>
    </location>
</feature>
<dbReference type="Pfam" id="PF00041">
    <property type="entry name" value="fn3"/>
    <property type="match status" value="2"/>
</dbReference>
<proteinExistence type="predicted"/>
<dbReference type="AlphaFoldDB" id="A0A2V2YY12"/>
<keyword evidence="6" id="KW-1185">Reference proteome</keyword>
<dbReference type="Gene3D" id="2.60.40.10">
    <property type="entry name" value="Immunoglobulins"/>
    <property type="match status" value="2"/>
</dbReference>
<dbReference type="EMBL" id="QGTQ01000002">
    <property type="protein sequence ID" value="PWW07153.1"/>
    <property type="molecule type" value="Genomic_DNA"/>
</dbReference>